<dbReference type="PANTHER" id="PTHR43174">
    <property type="entry name" value="UDP-N-ACETYLGLUCOSAMINE 2-EPIMERASE"/>
    <property type="match status" value="1"/>
</dbReference>
<feature type="domain" description="UDP-N-acetylglucosamine 2-epimerase" evidence="5">
    <location>
        <begin position="24"/>
        <end position="363"/>
    </location>
</feature>
<comment type="caution">
    <text evidence="6">The sequence shown here is derived from an EMBL/GenBank/DDBJ whole genome shotgun (WGS) entry which is preliminary data.</text>
</comment>
<gene>
    <name evidence="6" type="ORF">FHU40_001735</name>
</gene>
<reference evidence="6 7" key="1">
    <citation type="submission" date="2020-08" db="EMBL/GenBank/DDBJ databases">
        <title>Sequencing the genomes of 1000 actinobacteria strains.</title>
        <authorList>
            <person name="Klenk H.-P."/>
        </authorList>
    </citation>
    <scope>NUCLEOTIDE SEQUENCE [LARGE SCALE GENOMIC DNA]</scope>
    <source>
        <strain evidence="6 7">DSM 105498</strain>
    </source>
</reference>
<sequence length="380" mass="40873">MRTVMVVYGTRPEAIKLAPVVTDLAAAPGLRVVTVVTGQHRTMLDQVNGLFGIRPDLDLDVIQPRQQLHDLTARVMSGVTEAIREHRPDAVVVQGDTTTAFVAGLAAFYEKVPVLHVEAGLRTDDRYNPFPEEMNRRLTTQLASLHFAPTPLSRANLLADGTDPADIVVTGNTVIDALLAVLARGVPVEDPALRVLDGGPAVLVTSHRRESWGEPMSRTAAAIARLAKEFPDVRFLLPAHLNPVVREVLLPPLHGFDNVTITEPLSYGDFAHAMNASSIMLTDSGGVQEEAPSLGKPVLVLRDNTERPEAVDAGTVRLVGTDEDRIVREVSTLLTDPTAYAAMAHAVNPYGDGLASGRIVAAVEHFFGLGPRRADWAATT</sequence>
<dbReference type="EC" id="5.1.3.14" evidence="3"/>
<name>A0A7W4VUC9_9ACTN</name>
<dbReference type="InterPro" id="IPR003331">
    <property type="entry name" value="UDP_GlcNAc_Epimerase_2_dom"/>
</dbReference>
<dbReference type="PANTHER" id="PTHR43174:SF2">
    <property type="entry name" value="UDP-N-ACETYLGLUCOSAMINE 2-EPIMERASE"/>
    <property type="match status" value="1"/>
</dbReference>
<dbReference type="AlphaFoldDB" id="A0A7W4VUC9"/>
<keyword evidence="1 4" id="KW-0413">Isomerase</keyword>
<dbReference type="RefSeq" id="WP_183591783.1">
    <property type="nucleotide sequence ID" value="NZ_JACHWR010000001.1"/>
</dbReference>
<evidence type="ECO:0000259" key="5">
    <source>
        <dbReference type="Pfam" id="PF02350"/>
    </source>
</evidence>
<dbReference type="Proteomes" id="UP000589626">
    <property type="component" value="Unassembled WGS sequence"/>
</dbReference>
<dbReference type="Pfam" id="PF02350">
    <property type="entry name" value="Epimerase_2"/>
    <property type="match status" value="1"/>
</dbReference>
<dbReference type="CDD" id="cd03786">
    <property type="entry name" value="GTB_UDP-GlcNAc_2-Epimerase"/>
    <property type="match status" value="1"/>
</dbReference>
<protein>
    <recommendedName>
        <fullName evidence="3">UDP-N-acetylglucosamine 2-epimerase (non-hydrolyzing)</fullName>
        <ecNumber evidence="3">5.1.3.14</ecNumber>
    </recommendedName>
</protein>
<evidence type="ECO:0000256" key="1">
    <source>
        <dbReference type="ARBA" id="ARBA00023235"/>
    </source>
</evidence>
<evidence type="ECO:0000313" key="6">
    <source>
        <dbReference type="EMBL" id="MBB3041934.1"/>
    </source>
</evidence>
<dbReference type="EMBL" id="JACHWR010000001">
    <property type="protein sequence ID" value="MBB3041934.1"/>
    <property type="molecule type" value="Genomic_DNA"/>
</dbReference>
<proteinExistence type="inferred from homology"/>
<dbReference type="NCBIfam" id="TIGR00236">
    <property type="entry name" value="wecB"/>
    <property type="match status" value="1"/>
</dbReference>
<comment type="similarity">
    <text evidence="2 4">Belongs to the UDP-N-acetylglucosamine 2-epimerase family.</text>
</comment>
<dbReference type="Gene3D" id="3.40.50.2000">
    <property type="entry name" value="Glycogen Phosphorylase B"/>
    <property type="match status" value="2"/>
</dbReference>
<dbReference type="GO" id="GO:0008761">
    <property type="term" value="F:UDP-N-acetylglucosamine 2-epimerase activity"/>
    <property type="evidence" value="ECO:0007669"/>
    <property type="project" value="UniProtKB-EC"/>
</dbReference>
<evidence type="ECO:0000313" key="7">
    <source>
        <dbReference type="Proteomes" id="UP000589626"/>
    </source>
</evidence>
<evidence type="ECO:0000256" key="4">
    <source>
        <dbReference type="RuleBase" id="RU003513"/>
    </source>
</evidence>
<keyword evidence="7" id="KW-1185">Reference proteome</keyword>
<accession>A0A7W4VUC9</accession>
<dbReference type="InterPro" id="IPR029767">
    <property type="entry name" value="WecB-like"/>
</dbReference>
<evidence type="ECO:0000256" key="3">
    <source>
        <dbReference type="ARBA" id="ARBA00038858"/>
    </source>
</evidence>
<dbReference type="SUPFAM" id="SSF53756">
    <property type="entry name" value="UDP-Glycosyltransferase/glycogen phosphorylase"/>
    <property type="match status" value="1"/>
</dbReference>
<organism evidence="6 7">
    <name type="scientific">Nocardioides soli</name>
    <dbReference type="NCBI Taxonomy" id="1036020"/>
    <lineage>
        <taxon>Bacteria</taxon>
        <taxon>Bacillati</taxon>
        <taxon>Actinomycetota</taxon>
        <taxon>Actinomycetes</taxon>
        <taxon>Propionibacteriales</taxon>
        <taxon>Nocardioidaceae</taxon>
        <taxon>Nocardioides</taxon>
    </lineage>
</organism>
<evidence type="ECO:0000256" key="2">
    <source>
        <dbReference type="ARBA" id="ARBA00038209"/>
    </source>
</evidence>